<protein>
    <recommendedName>
        <fullName evidence="4">Inner membrane protein yidI</fullName>
    </recommendedName>
</protein>
<dbReference type="KEGG" id="sfo:Z042_06045"/>
<dbReference type="HOGENOM" id="CLU_144193_0_0_6"/>
<feature type="transmembrane region" description="Helical" evidence="1">
    <location>
        <begin position="7"/>
        <end position="28"/>
    </location>
</feature>
<proteinExistence type="predicted"/>
<dbReference type="PATRIC" id="fig|1441930.4.peg.1205"/>
<reference evidence="2 3" key="1">
    <citation type="submission" date="2014-01" db="EMBL/GenBank/DDBJ databases">
        <title>Isolation of Serratia multitudinisentens RB-25 from Ex-Landfill site.</title>
        <authorList>
            <person name="Robson E.H.J."/>
        </authorList>
    </citation>
    <scope>NUCLEOTIDE SEQUENCE [LARGE SCALE GENOMIC DNA]</scope>
    <source>
        <strain evidence="2 3">RB-25</strain>
    </source>
</reference>
<evidence type="ECO:0000313" key="3">
    <source>
        <dbReference type="Proteomes" id="UP000019030"/>
    </source>
</evidence>
<dbReference type="eggNOG" id="ENOG50331MG">
    <property type="taxonomic scope" value="Bacteria"/>
</dbReference>
<dbReference type="EMBL" id="CP007044">
    <property type="protein sequence ID" value="AHG19227.1"/>
    <property type="molecule type" value="Genomic_DNA"/>
</dbReference>
<name>W0LAC5_9GAMM</name>
<feature type="transmembrane region" description="Helical" evidence="1">
    <location>
        <begin position="115"/>
        <end position="141"/>
    </location>
</feature>
<keyword evidence="3" id="KW-1185">Reference proteome</keyword>
<feature type="transmembrane region" description="Helical" evidence="1">
    <location>
        <begin position="75"/>
        <end position="94"/>
    </location>
</feature>
<evidence type="ECO:0008006" key="4">
    <source>
        <dbReference type="Google" id="ProtNLM"/>
    </source>
</evidence>
<keyword evidence="1" id="KW-0472">Membrane</keyword>
<dbReference type="STRING" id="1441930.Z042_06045"/>
<dbReference type="OrthoDB" id="6089590at2"/>
<gene>
    <name evidence="2" type="ORF">Z042_06045</name>
</gene>
<dbReference type="RefSeq" id="WP_024910136.1">
    <property type="nucleotide sequence ID" value="NZ_CP007044.2"/>
</dbReference>
<dbReference type="Proteomes" id="UP000019030">
    <property type="component" value="Chromosome"/>
</dbReference>
<reference evidence="2 3" key="2">
    <citation type="submission" date="2015-03" db="EMBL/GenBank/DDBJ databases">
        <authorList>
            <person name="Chan K.-G."/>
        </authorList>
    </citation>
    <scope>NUCLEOTIDE SEQUENCE [LARGE SCALE GENOMIC DNA]</scope>
    <source>
        <strain evidence="2 3">RB-25</strain>
    </source>
</reference>
<sequence length="143" mass="14923">MLRKDLFGWLGIAVGSIALLMAMLHFYAGPFSPQPTLESIVASKAVAIKESVLASLAGNSVAASVSQPRYDLDRILEIMTAVLAAAAVILGVIGSACRVNRRIVSGALMLGTGTLAFQFAVFAFGVIAVIFLIAVVLWLIMGG</sequence>
<evidence type="ECO:0000313" key="2">
    <source>
        <dbReference type="EMBL" id="AHG19227.1"/>
    </source>
</evidence>
<evidence type="ECO:0000256" key="1">
    <source>
        <dbReference type="SAM" id="Phobius"/>
    </source>
</evidence>
<dbReference type="AlphaFoldDB" id="W0LAC5"/>
<accession>W0LAC5</accession>
<keyword evidence="1" id="KW-0812">Transmembrane</keyword>
<keyword evidence="1" id="KW-1133">Transmembrane helix</keyword>
<organism evidence="2 3">
    <name type="scientific">Chania multitudinisentens RB-25</name>
    <dbReference type="NCBI Taxonomy" id="1441930"/>
    <lineage>
        <taxon>Bacteria</taxon>
        <taxon>Pseudomonadati</taxon>
        <taxon>Pseudomonadota</taxon>
        <taxon>Gammaproteobacteria</taxon>
        <taxon>Enterobacterales</taxon>
        <taxon>Yersiniaceae</taxon>
        <taxon>Chania</taxon>
    </lineage>
</organism>